<evidence type="ECO:0000259" key="1">
    <source>
        <dbReference type="Pfam" id="PF00117"/>
    </source>
</evidence>
<organism evidence="2 3">
    <name type="scientific">Penicillium salamii</name>
    <dbReference type="NCBI Taxonomy" id="1612424"/>
    <lineage>
        <taxon>Eukaryota</taxon>
        <taxon>Fungi</taxon>
        <taxon>Dikarya</taxon>
        <taxon>Ascomycota</taxon>
        <taxon>Pezizomycotina</taxon>
        <taxon>Eurotiomycetes</taxon>
        <taxon>Eurotiomycetidae</taxon>
        <taxon>Eurotiales</taxon>
        <taxon>Aspergillaceae</taxon>
        <taxon>Penicillium</taxon>
    </lineage>
</organism>
<dbReference type="GO" id="GO:0005829">
    <property type="term" value="C:cytosol"/>
    <property type="evidence" value="ECO:0007669"/>
    <property type="project" value="TreeGrafter"/>
</dbReference>
<dbReference type="EMBL" id="CAJVPD010000066">
    <property type="protein sequence ID" value="CAG8283611.1"/>
    <property type="molecule type" value="Genomic_DNA"/>
</dbReference>
<dbReference type="InterPro" id="IPR017926">
    <property type="entry name" value="GATASE"/>
</dbReference>
<reference evidence="2" key="1">
    <citation type="submission" date="2021-07" db="EMBL/GenBank/DDBJ databases">
        <authorList>
            <person name="Branca A.L. A."/>
        </authorList>
    </citation>
    <scope>NUCLEOTIDE SEQUENCE</scope>
</reference>
<evidence type="ECO:0000313" key="2">
    <source>
        <dbReference type="EMBL" id="CAG8283611.1"/>
    </source>
</evidence>
<dbReference type="Pfam" id="PF00117">
    <property type="entry name" value="GATase"/>
    <property type="match status" value="1"/>
</dbReference>
<dbReference type="GO" id="GO:0005634">
    <property type="term" value="C:nucleus"/>
    <property type="evidence" value="ECO:0007669"/>
    <property type="project" value="TreeGrafter"/>
</dbReference>
<name>A0A9W4N4L4_9EURO</name>
<dbReference type="Proteomes" id="UP001152592">
    <property type="component" value="Unassembled WGS sequence"/>
</dbReference>
<dbReference type="SUPFAM" id="SSF52317">
    <property type="entry name" value="Class I glutamine amidotransferase-like"/>
    <property type="match status" value="1"/>
</dbReference>
<dbReference type="PANTHER" id="PTHR42695:SF5">
    <property type="entry name" value="GLUTAMINE AMIDOTRANSFERASE YLR126C-RELATED"/>
    <property type="match status" value="1"/>
</dbReference>
<evidence type="ECO:0000313" key="3">
    <source>
        <dbReference type="Proteomes" id="UP001152592"/>
    </source>
</evidence>
<dbReference type="PROSITE" id="PS51273">
    <property type="entry name" value="GATASE_TYPE_1"/>
    <property type="match status" value="1"/>
</dbReference>
<dbReference type="CDD" id="cd01741">
    <property type="entry name" value="GATase1_1"/>
    <property type="match status" value="1"/>
</dbReference>
<dbReference type="InterPro" id="IPR044992">
    <property type="entry name" value="ChyE-like"/>
</dbReference>
<dbReference type="AlphaFoldDB" id="A0A9W4N4L4"/>
<gene>
    <name evidence="2" type="ORF">PSALAMII_LOCUS1449</name>
</gene>
<accession>A0A9W4N4L4</accession>
<protein>
    <recommendedName>
        <fullName evidence="1">Glutamine amidotransferase domain-containing protein</fullName>
    </recommendedName>
</protein>
<comment type="caution">
    <text evidence="2">The sequence shown here is derived from an EMBL/GenBank/DDBJ whole genome shotgun (WGS) entry which is preliminary data.</text>
</comment>
<dbReference type="Gene3D" id="3.40.50.880">
    <property type="match status" value="1"/>
</dbReference>
<feature type="domain" description="Glutamine amidotransferase" evidence="1">
    <location>
        <begin position="60"/>
        <end position="197"/>
    </location>
</feature>
<dbReference type="OrthoDB" id="408320at2759"/>
<sequence>MSDNIHLNVAILSCDTPVESVLTKYGDYFVIYKEFLRQAFGDMKVTFSEHDMVEMEPFPDLKNVDAMIMTGSKHDAWSDAPWILSLTNHIQQALTHNVPVVGICFGHQILARALGAKVGRGDSWEISVGNVDLTESGKALFGKDTLSIQQMHRDIVFTLPEGCVNLGTSPLCQVQGLYSPHKLLSVQGHPEYHEGTMNCILETRHDSGVFNDDLYKDAKSRAGNLHDSLLIGRVISKFVLDAKVARLDG</sequence>
<dbReference type="PANTHER" id="PTHR42695">
    <property type="entry name" value="GLUTAMINE AMIDOTRANSFERASE YLR126C-RELATED"/>
    <property type="match status" value="1"/>
</dbReference>
<dbReference type="InterPro" id="IPR029062">
    <property type="entry name" value="Class_I_gatase-like"/>
</dbReference>
<proteinExistence type="predicted"/>